<dbReference type="RefSeq" id="WP_104813819.1">
    <property type="nucleotide sequence ID" value="NZ_MQUB01000001.1"/>
</dbReference>
<dbReference type="InterPro" id="IPR051604">
    <property type="entry name" value="Ergot_Alk_Oxidoreductase"/>
</dbReference>
<dbReference type="InterPro" id="IPR036291">
    <property type="entry name" value="NAD(P)-bd_dom_sf"/>
</dbReference>
<dbReference type="SUPFAM" id="SSF51735">
    <property type="entry name" value="NAD(P)-binding Rossmann-fold domains"/>
    <property type="match status" value="1"/>
</dbReference>
<dbReference type="Gene3D" id="3.40.50.720">
    <property type="entry name" value="NAD(P)-binding Rossmann-like Domain"/>
    <property type="match status" value="1"/>
</dbReference>
<comment type="caution">
    <text evidence="2">The sequence shown here is derived from an EMBL/GenBank/DDBJ whole genome shotgun (WGS) entry which is preliminary data.</text>
</comment>
<dbReference type="InterPro" id="IPR008030">
    <property type="entry name" value="NmrA-like"/>
</dbReference>
<dbReference type="PANTHER" id="PTHR43162">
    <property type="match status" value="1"/>
</dbReference>
<dbReference type="PANTHER" id="PTHR43162:SF1">
    <property type="entry name" value="PRESTALK A DIFFERENTIATION PROTEIN A"/>
    <property type="match status" value="1"/>
</dbReference>
<accession>A0A2S7KTC6</accession>
<dbReference type="OrthoDB" id="9780595at2"/>
<dbReference type="Pfam" id="PF05368">
    <property type="entry name" value="NmrA"/>
    <property type="match status" value="1"/>
</dbReference>
<dbReference type="EMBL" id="MQUB01000001">
    <property type="protein sequence ID" value="PQB05867.1"/>
    <property type="molecule type" value="Genomic_DNA"/>
</dbReference>
<keyword evidence="3" id="KW-1185">Reference proteome</keyword>
<evidence type="ECO:0000313" key="3">
    <source>
        <dbReference type="Proteomes" id="UP000239800"/>
    </source>
</evidence>
<name>A0A2S7KTC6_9FLAO</name>
<protein>
    <submittedName>
        <fullName evidence="2">NmrA family transcriptional regulator</fullName>
    </submittedName>
</protein>
<organism evidence="2 3">
    <name type="scientific">Aureitalea marina</name>
    <dbReference type="NCBI Taxonomy" id="930804"/>
    <lineage>
        <taxon>Bacteria</taxon>
        <taxon>Pseudomonadati</taxon>
        <taxon>Bacteroidota</taxon>
        <taxon>Flavobacteriia</taxon>
        <taxon>Flavobacteriales</taxon>
        <taxon>Flavobacteriaceae</taxon>
        <taxon>Aureitalea</taxon>
    </lineage>
</organism>
<proteinExistence type="predicted"/>
<sequence length="281" mass="31556">MKKPNYLIIGGTGKTGRKVVNSLELLNQNVRVGSRSASIPFDWNQSATYGPVLEGMDRVYITYQPDLAVPGAFDAVSELVSIAKSKGVSKLVLLSGKGEVEAERCEQVIMESGLDYTIVRANWFSQNFSENFLLEPVVQGVVALPMAEMKVPYVDTDDIADVVVECLLHEEHNKKIYQLTGNERFTFPEVCELISSATGREIKFIPVTLEEYVQVMKTMDLPEIYAWLIEYLFSHVLTNPDNEIITQDIEMVLKRPAKSFRNYVKLTAASGVWNQAVHLEN</sequence>
<dbReference type="Gene3D" id="3.90.25.10">
    <property type="entry name" value="UDP-galactose 4-epimerase, domain 1"/>
    <property type="match status" value="1"/>
</dbReference>
<gene>
    <name evidence="2" type="ORF">BST85_13890</name>
</gene>
<dbReference type="AlphaFoldDB" id="A0A2S7KTC6"/>
<evidence type="ECO:0000313" key="2">
    <source>
        <dbReference type="EMBL" id="PQB05867.1"/>
    </source>
</evidence>
<feature type="domain" description="NmrA-like" evidence="1">
    <location>
        <begin position="105"/>
        <end position="233"/>
    </location>
</feature>
<reference evidence="2 3" key="1">
    <citation type="submission" date="2016-11" db="EMBL/GenBank/DDBJ databases">
        <title>Trade-off between light-utilization and light-protection in marine flavobacteria.</title>
        <authorList>
            <person name="Kumagai Y."/>
        </authorList>
    </citation>
    <scope>NUCLEOTIDE SEQUENCE [LARGE SCALE GENOMIC DNA]</scope>
    <source>
        <strain evidence="2 3">NBRC 107741</strain>
    </source>
</reference>
<dbReference type="Proteomes" id="UP000239800">
    <property type="component" value="Unassembled WGS sequence"/>
</dbReference>
<evidence type="ECO:0000259" key="1">
    <source>
        <dbReference type="Pfam" id="PF05368"/>
    </source>
</evidence>